<dbReference type="PANTHER" id="PTHR43833:SF7">
    <property type="entry name" value="KTR SYSTEM POTASSIUM UPTAKE PROTEIN C"/>
    <property type="match status" value="1"/>
</dbReference>
<dbReference type="InterPro" id="IPR050721">
    <property type="entry name" value="Trk_Ktr_HKT_K-transport"/>
</dbReference>
<dbReference type="Gene3D" id="3.30.70.1450">
    <property type="entry name" value="Regulator of K+ conductance, C-terminal domain"/>
    <property type="match status" value="1"/>
</dbReference>
<dbReference type="PATRIC" id="fig|28037.231.peg.1350"/>
<sequence>MDKKGRTMSDRTIGILGLGIFGSSVLTALAKQDMNIIAIDDHAEHINQFEPVLARGVVGDITDEELLRTAGIDTCDTVVVATGENLESSVLAVMHCKSLGVPRVIAKVKSQTAKKVLEKIGADSVISPEYEMGQSLAQTILFHNNVDVFQLDKNVSIVEMKIPSVWAGQSLSQLDLRGKYNLNVLGFREQENSPLDVQFGPNDLLKADAYILAVINNQYLDDLAELNS</sequence>
<evidence type="ECO:0000313" key="4">
    <source>
        <dbReference type="Proteomes" id="UP000070065"/>
    </source>
</evidence>
<name>A0A133RWL4_STRMT</name>
<protein>
    <submittedName>
        <fullName evidence="3">TrkA protein</fullName>
    </submittedName>
</protein>
<feature type="transmembrane region" description="Helical" evidence="1">
    <location>
        <begin position="12"/>
        <end position="30"/>
    </location>
</feature>
<evidence type="ECO:0000256" key="1">
    <source>
        <dbReference type="SAM" id="Phobius"/>
    </source>
</evidence>
<dbReference type="InterPro" id="IPR036291">
    <property type="entry name" value="NAD(P)-bd_dom_sf"/>
</dbReference>
<dbReference type="InterPro" id="IPR003148">
    <property type="entry name" value="RCK_N"/>
</dbReference>
<dbReference type="PROSITE" id="PS51201">
    <property type="entry name" value="RCK_N"/>
    <property type="match status" value="1"/>
</dbReference>
<proteinExistence type="predicted"/>
<comment type="caution">
    <text evidence="3">The sequence shown here is derived from an EMBL/GenBank/DDBJ whole genome shotgun (WGS) entry which is preliminary data.</text>
</comment>
<gene>
    <name evidence="3" type="ORF">HMPREF3228_01360</name>
</gene>
<keyword evidence="1" id="KW-0472">Membrane</keyword>
<dbReference type="GO" id="GO:0006813">
    <property type="term" value="P:potassium ion transport"/>
    <property type="evidence" value="ECO:0007669"/>
    <property type="project" value="InterPro"/>
</dbReference>
<accession>A0A133RWL4</accession>
<organism evidence="3 4">
    <name type="scientific">Streptococcus mitis</name>
    <dbReference type="NCBI Taxonomy" id="28037"/>
    <lineage>
        <taxon>Bacteria</taxon>
        <taxon>Bacillati</taxon>
        <taxon>Bacillota</taxon>
        <taxon>Bacilli</taxon>
        <taxon>Lactobacillales</taxon>
        <taxon>Streptococcaceae</taxon>
        <taxon>Streptococcus</taxon>
        <taxon>Streptococcus mitis group</taxon>
    </lineage>
</organism>
<dbReference type="InterPro" id="IPR036721">
    <property type="entry name" value="RCK_C_sf"/>
</dbReference>
<dbReference type="Proteomes" id="UP000070065">
    <property type="component" value="Unassembled WGS sequence"/>
</dbReference>
<dbReference type="Pfam" id="PF02254">
    <property type="entry name" value="TrkA_N"/>
    <property type="match status" value="1"/>
</dbReference>
<dbReference type="EMBL" id="LRQR01000083">
    <property type="protein sequence ID" value="KXA59626.1"/>
    <property type="molecule type" value="Genomic_DNA"/>
</dbReference>
<keyword evidence="1" id="KW-1133">Transmembrane helix</keyword>
<dbReference type="SUPFAM" id="SSF116726">
    <property type="entry name" value="TrkA C-terminal domain-like"/>
    <property type="match status" value="1"/>
</dbReference>
<feature type="domain" description="RCK N-terminal" evidence="2">
    <location>
        <begin position="10"/>
        <end position="127"/>
    </location>
</feature>
<evidence type="ECO:0000313" key="3">
    <source>
        <dbReference type="EMBL" id="KXA59626.1"/>
    </source>
</evidence>
<dbReference type="PANTHER" id="PTHR43833">
    <property type="entry name" value="POTASSIUM CHANNEL PROTEIN 2-RELATED-RELATED"/>
    <property type="match status" value="1"/>
</dbReference>
<evidence type="ECO:0000259" key="2">
    <source>
        <dbReference type="PROSITE" id="PS51201"/>
    </source>
</evidence>
<dbReference type="AlphaFoldDB" id="A0A133RWL4"/>
<dbReference type="SUPFAM" id="SSF51735">
    <property type="entry name" value="NAD(P)-binding Rossmann-fold domains"/>
    <property type="match status" value="1"/>
</dbReference>
<reference evidence="3 4" key="1">
    <citation type="submission" date="2016-01" db="EMBL/GenBank/DDBJ databases">
        <authorList>
            <person name="Oliw E.H."/>
        </authorList>
    </citation>
    <scope>NUCLEOTIDE SEQUENCE [LARGE SCALE GENOMIC DNA]</scope>
    <source>
        <strain evidence="3 4">CMW7705B</strain>
    </source>
</reference>
<dbReference type="Gene3D" id="3.40.50.720">
    <property type="entry name" value="NAD(P)-binding Rossmann-like Domain"/>
    <property type="match status" value="1"/>
</dbReference>
<keyword evidence="1" id="KW-0812">Transmembrane</keyword>